<gene>
    <name evidence="3" type="ORF">GEV47_10830</name>
</gene>
<reference evidence="3 4" key="1">
    <citation type="submission" date="2019-10" db="EMBL/GenBank/DDBJ databases">
        <title>Glaciimonas soli sp. nov., a psychrophilic bacterium isolated from the forest soil of a high elevation mountain in Taiwan.</title>
        <authorList>
            <person name="Wang L.-T."/>
            <person name="Shieh W.Y."/>
        </authorList>
    </citation>
    <scope>NUCLEOTIDE SEQUENCE [LARGE SCALE GENOMIC DNA]</scope>
    <source>
        <strain evidence="3 4">GS1</strain>
    </source>
</reference>
<dbReference type="GO" id="GO:0042597">
    <property type="term" value="C:periplasmic space"/>
    <property type="evidence" value="ECO:0007669"/>
    <property type="project" value="InterPro"/>
</dbReference>
<evidence type="ECO:0000313" key="3">
    <source>
        <dbReference type="EMBL" id="MQR01171.1"/>
    </source>
</evidence>
<dbReference type="AlphaFoldDB" id="A0A843YV42"/>
<keyword evidence="4" id="KW-1185">Reference proteome</keyword>
<evidence type="ECO:0000313" key="4">
    <source>
        <dbReference type="Proteomes" id="UP000451565"/>
    </source>
</evidence>
<sequence>MLKLQFRKQLLASVAALSIGAFGMSAYAQSASDTAAPGAAPATGQMRHAPTPEQRAKFAADMAKREAKLHDALKLTPNQEGAWTTFVAQIKAQLPEGGMQRPNKDDWKNLTTPQRLQKQSERMAKMQERMTARAASINTFYAQLSPEQQKTFDKHFAQMHRRGHHGPNGGKMSKQNNGTPIDSGA</sequence>
<feature type="chain" id="PRO_5032661566" description="LTXXQ motif family protein" evidence="2">
    <location>
        <begin position="29"/>
        <end position="185"/>
    </location>
</feature>
<dbReference type="InterPro" id="IPR012899">
    <property type="entry name" value="LTXXQ"/>
</dbReference>
<dbReference type="RefSeq" id="WP_153234807.1">
    <property type="nucleotide sequence ID" value="NZ_WINI01000005.1"/>
</dbReference>
<dbReference type="OrthoDB" id="5298564at2"/>
<dbReference type="EMBL" id="WINI01000005">
    <property type="protein sequence ID" value="MQR01171.1"/>
    <property type="molecule type" value="Genomic_DNA"/>
</dbReference>
<feature type="signal peptide" evidence="2">
    <location>
        <begin position="1"/>
        <end position="28"/>
    </location>
</feature>
<evidence type="ECO:0008006" key="5">
    <source>
        <dbReference type="Google" id="ProtNLM"/>
    </source>
</evidence>
<proteinExistence type="predicted"/>
<evidence type="ECO:0000256" key="1">
    <source>
        <dbReference type="SAM" id="MobiDB-lite"/>
    </source>
</evidence>
<feature type="region of interest" description="Disordered" evidence="1">
    <location>
        <begin position="158"/>
        <end position="185"/>
    </location>
</feature>
<organism evidence="3 4">
    <name type="scientific">Glaciimonas soli</name>
    <dbReference type="NCBI Taxonomy" id="2590999"/>
    <lineage>
        <taxon>Bacteria</taxon>
        <taxon>Pseudomonadati</taxon>
        <taxon>Pseudomonadota</taxon>
        <taxon>Betaproteobacteria</taxon>
        <taxon>Burkholderiales</taxon>
        <taxon>Oxalobacteraceae</taxon>
        <taxon>Glaciimonas</taxon>
    </lineage>
</organism>
<dbReference type="Proteomes" id="UP000451565">
    <property type="component" value="Unassembled WGS sequence"/>
</dbReference>
<dbReference type="Pfam" id="PF07813">
    <property type="entry name" value="LTXXQ"/>
    <property type="match status" value="1"/>
</dbReference>
<comment type="caution">
    <text evidence="3">The sequence shown here is derived from an EMBL/GenBank/DDBJ whole genome shotgun (WGS) entry which is preliminary data.</text>
</comment>
<evidence type="ECO:0000256" key="2">
    <source>
        <dbReference type="SAM" id="SignalP"/>
    </source>
</evidence>
<feature type="compositionally biased region" description="Polar residues" evidence="1">
    <location>
        <begin position="173"/>
        <end position="185"/>
    </location>
</feature>
<protein>
    <recommendedName>
        <fullName evidence="5">LTXXQ motif family protein</fullName>
    </recommendedName>
</protein>
<name>A0A843YV42_9BURK</name>
<keyword evidence="2" id="KW-0732">Signal</keyword>
<accession>A0A843YV42</accession>